<comment type="caution">
    <text evidence="10">The sequence shown here is derived from an EMBL/GenBank/DDBJ whole genome shotgun (WGS) entry which is preliminary data.</text>
</comment>
<evidence type="ECO:0000256" key="1">
    <source>
        <dbReference type="ARBA" id="ARBA00004442"/>
    </source>
</evidence>
<evidence type="ECO:0000256" key="6">
    <source>
        <dbReference type="ARBA" id="ARBA00022927"/>
    </source>
</evidence>
<organism evidence="10 11">
    <name type="scientific">Cyanobacterium aponinum 0216</name>
    <dbReference type="NCBI Taxonomy" id="2676140"/>
    <lineage>
        <taxon>Bacteria</taxon>
        <taxon>Bacillati</taxon>
        <taxon>Cyanobacteriota</taxon>
        <taxon>Cyanophyceae</taxon>
        <taxon>Oscillatoriophycideae</taxon>
        <taxon>Chroococcales</taxon>
        <taxon>Geminocystaceae</taxon>
        <taxon>Cyanobacterium</taxon>
    </lineage>
</organism>
<evidence type="ECO:0000313" key="10">
    <source>
        <dbReference type="EMBL" id="MTF37882.1"/>
    </source>
</evidence>
<name>A0A844GS45_9CHRO</name>
<dbReference type="PANTHER" id="PTHR34597:SF3">
    <property type="entry name" value="OUTER MEMBRANE TRANSPORTER CDIB"/>
    <property type="match status" value="1"/>
</dbReference>
<dbReference type="PROSITE" id="PS51779">
    <property type="entry name" value="POTRA"/>
    <property type="match status" value="1"/>
</dbReference>
<keyword evidence="3" id="KW-0813">Transport</keyword>
<evidence type="ECO:0000256" key="8">
    <source>
        <dbReference type="ARBA" id="ARBA00023237"/>
    </source>
</evidence>
<evidence type="ECO:0000256" key="3">
    <source>
        <dbReference type="ARBA" id="ARBA00022448"/>
    </source>
</evidence>
<keyword evidence="6" id="KW-0653">Protein transport</keyword>
<dbReference type="GO" id="GO:0098046">
    <property type="term" value="C:type V protein secretion system complex"/>
    <property type="evidence" value="ECO:0007669"/>
    <property type="project" value="TreeGrafter"/>
</dbReference>
<proteinExistence type="inferred from homology"/>
<dbReference type="AlphaFoldDB" id="A0A844GS45"/>
<evidence type="ECO:0000256" key="5">
    <source>
        <dbReference type="ARBA" id="ARBA00022692"/>
    </source>
</evidence>
<dbReference type="GO" id="GO:0009279">
    <property type="term" value="C:cell outer membrane"/>
    <property type="evidence" value="ECO:0007669"/>
    <property type="project" value="UniProtKB-SubCell"/>
</dbReference>
<feature type="domain" description="POTRA" evidence="9">
    <location>
        <begin position="49"/>
        <end position="122"/>
    </location>
</feature>
<keyword evidence="4" id="KW-1134">Transmembrane beta strand</keyword>
<evidence type="ECO:0000256" key="4">
    <source>
        <dbReference type="ARBA" id="ARBA00022452"/>
    </source>
</evidence>
<keyword evidence="7" id="KW-0472">Membrane</keyword>
<keyword evidence="5" id="KW-0812">Transmembrane</keyword>
<dbReference type="InterPro" id="IPR013686">
    <property type="entry name" value="Polypept-transport_assoc_ShlB"/>
</dbReference>
<dbReference type="Pfam" id="PF08479">
    <property type="entry name" value="POTRA_2"/>
    <property type="match status" value="1"/>
</dbReference>
<comment type="subcellular location">
    <subcellularLocation>
        <location evidence="1">Cell outer membrane</location>
    </subcellularLocation>
</comment>
<comment type="similarity">
    <text evidence="2">Belongs to the TPS (TC 1.B.20) family.</text>
</comment>
<keyword evidence="8" id="KW-0998">Cell outer membrane</keyword>
<gene>
    <name evidence="10" type="ORF">GGC33_02935</name>
</gene>
<dbReference type="InterPro" id="IPR051544">
    <property type="entry name" value="TPS_OM_transporter"/>
</dbReference>
<dbReference type="RefSeq" id="WP_155082744.1">
    <property type="nucleotide sequence ID" value="NZ_WMIA01000002.1"/>
</dbReference>
<dbReference type="Proteomes" id="UP000437131">
    <property type="component" value="Unassembled WGS sequence"/>
</dbReference>
<reference evidence="10 11" key="1">
    <citation type="submission" date="2019-11" db="EMBL/GenBank/DDBJ databases">
        <title>Isolation of a new High Light Tolerant Cyanobacteria.</title>
        <authorList>
            <person name="Dobson Z."/>
            <person name="Vaughn N."/>
            <person name="Vaughn M."/>
            <person name="Fromme P."/>
            <person name="Mazor Y."/>
        </authorList>
    </citation>
    <scope>NUCLEOTIDE SEQUENCE [LARGE SCALE GENOMIC DNA]</scope>
    <source>
        <strain evidence="10 11">0216</strain>
    </source>
</reference>
<dbReference type="InterPro" id="IPR005565">
    <property type="entry name" value="Hemolysn_activator_HlyB_C"/>
</dbReference>
<dbReference type="Gene3D" id="2.40.160.50">
    <property type="entry name" value="membrane protein fhac: a member of the omp85/tpsb transporter family"/>
    <property type="match status" value="1"/>
</dbReference>
<dbReference type="PANTHER" id="PTHR34597">
    <property type="entry name" value="SLR1661 PROTEIN"/>
    <property type="match status" value="1"/>
</dbReference>
<dbReference type="EMBL" id="WMIA01000002">
    <property type="protein sequence ID" value="MTF37882.1"/>
    <property type="molecule type" value="Genomic_DNA"/>
</dbReference>
<dbReference type="Pfam" id="PF03865">
    <property type="entry name" value="ShlB"/>
    <property type="match status" value="1"/>
</dbReference>
<evidence type="ECO:0000256" key="7">
    <source>
        <dbReference type="ARBA" id="ARBA00023136"/>
    </source>
</evidence>
<evidence type="ECO:0000259" key="9">
    <source>
        <dbReference type="PROSITE" id="PS51779"/>
    </source>
</evidence>
<evidence type="ECO:0000313" key="11">
    <source>
        <dbReference type="Proteomes" id="UP000437131"/>
    </source>
</evidence>
<dbReference type="GO" id="GO:0008320">
    <property type="term" value="F:protein transmembrane transporter activity"/>
    <property type="evidence" value="ECO:0007669"/>
    <property type="project" value="TreeGrafter"/>
</dbReference>
<evidence type="ECO:0000256" key="2">
    <source>
        <dbReference type="ARBA" id="ARBA00009055"/>
    </source>
</evidence>
<dbReference type="Gene3D" id="3.10.20.310">
    <property type="entry name" value="membrane protein fhac"/>
    <property type="match status" value="1"/>
</dbReference>
<dbReference type="GO" id="GO:0046819">
    <property type="term" value="P:protein secretion by the type V secretion system"/>
    <property type="evidence" value="ECO:0007669"/>
    <property type="project" value="TreeGrafter"/>
</dbReference>
<accession>A0A844GS45</accession>
<protein>
    <submittedName>
        <fullName evidence="10">BamA/TamA family outer membrane protein</fullName>
    </submittedName>
</protein>
<sequence>MNKVNLLKFFLTLNSILLLGVFFYKNMAYAQDYPNHNSFYIAQNLEEKLKISEIKVVNNTIFEEEIKGIIEPYKNSDLTLKQLEDVSNEITALYLNNGYITTRAVLENITPDNVAIIRVEEGQIEEINIEGAQRLENYVRERIGLGTQTPLNSGKLEDQLRLLKVDPLIDNIEASLRKGSGERQSILDIRVTEANPFFGTVGIDNYSPPSIGGTQMTFNLGYGNVFGLGDSFAVSYRPRLEDWTGTYNLDFNYSVPLNPMNGTLQARVSLQENTVVEGDFQELDISGESQFYEISYRQPILRNPREEFALSVGMSYRNGQTFTFQGPTPFGFGPDEDGISRTNVVSFGQDYVKREPTGAWGVRSQFRLGVGLLDVTTSSRPNDPDGYFFAWLGQVQRVQLINPDNLLIIQADLQLSDSPLLPSEQFVIGGGQSVRGYRQNVRAGDNGFRFSIEDRITLVKNEELLPVFQLAPFFDMGSVWNAPENPNFQADERFIAALGLGLIWQPIDGLNLRIDYAPPLIDLVDRGNNIQDDGLYFSLKYNF</sequence>
<dbReference type="InterPro" id="IPR034746">
    <property type="entry name" value="POTRA"/>
</dbReference>